<dbReference type="AlphaFoldDB" id="A0A9X7Z9T2"/>
<organism evidence="9 10">
    <name type="scientific">Alicyclobacillus mengziensis</name>
    <dbReference type="NCBI Taxonomy" id="2931921"/>
    <lineage>
        <taxon>Bacteria</taxon>
        <taxon>Bacillati</taxon>
        <taxon>Bacillota</taxon>
        <taxon>Bacilli</taxon>
        <taxon>Bacillales</taxon>
        <taxon>Alicyclobacillaceae</taxon>
        <taxon>Alicyclobacillus</taxon>
    </lineage>
</organism>
<gene>
    <name evidence="9" type="primary">pruA</name>
    <name evidence="9" type="ORF">JZ786_18170</name>
</gene>
<evidence type="ECO:0000313" key="9">
    <source>
        <dbReference type="EMBL" id="QSO49966.1"/>
    </source>
</evidence>
<dbReference type="PANTHER" id="PTHR42862">
    <property type="entry name" value="DELTA-1-PYRROLINE-5-CARBOXYLATE DEHYDROGENASE 1, ISOFORM A-RELATED"/>
    <property type="match status" value="1"/>
</dbReference>
<keyword evidence="3 9" id="KW-0560">Oxidoreductase</keyword>
<keyword evidence="4" id="KW-0520">NAD</keyword>
<dbReference type="SUPFAM" id="SSF53720">
    <property type="entry name" value="ALDH-like"/>
    <property type="match status" value="1"/>
</dbReference>
<proteinExistence type="inferred from homology"/>
<comment type="similarity">
    <text evidence="6">Belongs to the aldehyde dehydrogenase family. RocA subfamily.</text>
</comment>
<evidence type="ECO:0000259" key="8">
    <source>
        <dbReference type="Pfam" id="PF00171"/>
    </source>
</evidence>
<dbReference type="InterPro" id="IPR016161">
    <property type="entry name" value="Ald_DH/histidinol_DH"/>
</dbReference>
<dbReference type="FunFam" id="3.40.605.10:FF:000045">
    <property type="entry name" value="1-pyrroline-5-carboxylate dehydrogenase 1"/>
    <property type="match status" value="1"/>
</dbReference>
<dbReference type="InterPro" id="IPR050485">
    <property type="entry name" value="Proline_metab_enzyme"/>
</dbReference>
<dbReference type="Gene3D" id="3.40.309.10">
    <property type="entry name" value="Aldehyde Dehydrogenase, Chain A, domain 2"/>
    <property type="match status" value="1"/>
</dbReference>
<dbReference type="InterPro" id="IPR016160">
    <property type="entry name" value="Ald_DH_CS_CYS"/>
</dbReference>
<evidence type="ECO:0000256" key="5">
    <source>
        <dbReference type="ARBA" id="ARBA00048142"/>
    </source>
</evidence>
<dbReference type="NCBIfam" id="TIGR01237">
    <property type="entry name" value="D1pyr5carbox2"/>
    <property type="match status" value="1"/>
</dbReference>
<sequence>MTDYRNEPPVNFADEAAKAAMQAALAKVKNQLGQTYPLVIGGKRIQTEQTSPSLNPANHSQVVGHVSQATRQHIDEAFAAAEATFKTWRYTDPEVRAGYLFKAAAEIRRRKLELAAWQVYEVGKNWAEADGDIAEAIDFLEFYGRQMLRMAQPEPLVPFPGEVNYEVYAPLGVGVIIPPWNFPLAILTGMTTSAIVAGNTVLLKPSPNSSVVGYKFIELMEQIGLPAGVINFVPGAPEEIGDYMTGHPETAFVSFTGSKNVGVHIAEHAAKKVDDQHGIKRVVAEMGGKDGIIVDNEANVDAAALAIVQSAFGFQGQKCSAGSRAIIHEDVYDEVVSKVVEATKALTVGTPESNAAVGPVIEKKQFDKILSYVEIGKREAKLVLGGTADESTGYYIHPTIFIDADPKSRIMQEEIFGPVLSICKVRSFEEAVDVFNDTEYGLTGSVFTLNREHLAYAAQRIDCGNLYFNRKCTGSLVGVHPFGGFKMSGTDAKAGGKDYLRHFVVSKIISERM</sequence>
<name>A0A9X7Z9T2_9BACL</name>
<dbReference type="InterPro" id="IPR016163">
    <property type="entry name" value="Ald_DH_C"/>
</dbReference>
<dbReference type="Pfam" id="PF00171">
    <property type="entry name" value="Aldedh"/>
    <property type="match status" value="1"/>
</dbReference>
<evidence type="ECO:0000256" key="6">
    <source>
        <dbReference type="ARBA" id="ARBA00061617"/>
    </source>
</evidence>
<dbReference type="Gene3D" id="3.40.605.10">
    <property type="entry name" value="Aldehyde Dehydrogenase, Chain A, domain 1"/>
    <property type="match status" value="1"/>
</dbReference>
<dbReference type="GO" id="GO:0010133">
    <property type="term" value="P:L-proline catabolic process to L-glutamate"/>
    <property type="evidence" value="ECO:0007669"/>
    <property type="project" value="TreeGrafter"/>
</dbReference>
<comment type="catalytic activity">
    <reaction evidence="5">
        <text>L-glutamate 5-semialdehyde + NAD(+) + H2O = L-glutamate + NADH + 2 H(+)</text>
        <dbReference type="Rhea" id="RHEA:30235"/>
        <dbReference type="ChEBI" id="CHEBI:15377"/>
        <dbReference type="ChEBI" id="CHEBI:15378"/>
        <dbReference type="ChEBI" id="CHEBI:29985"/>
        <dbReference type="ChEBI" id="CHEBI:57540"/>
        <dbReference type="ChEBI" id="CHEBI:57945"/>
        <dbReference type="ChEBI" id="CHEBI:58066"/>
        <dbReference type="EC" id="1.2.1.88"/>
    </reaction>
</comment>
<accession>A0A9X7Z9T2</accession>
<dbReference type="KEGG" id="afx:JZ786_18170"/>
<keyword evidence="10" id="KW-1185">Reference proteome</keyword>
<dbReference type="EMBL" id="CP071182">
    <property type="protein sequence ID" value="QSO49966.1"/>
    <property type="molecule type" value="Genomic_DNA"/>
</dbReference>
<dbReference type="InterPro" id="IPR016162">
    <property type="entry name" value="Ald_DH_N"/>
</dbReference>
<evidence type="ECO:0000256" key="4">
    <source>
        <dbReference type="ARBA" id="ARBA00023027"/>
    </source>
</evidence>
<dbReference type="Proteomes" id="UP000663505">
    <property type="component" value="Chromosome"/>
</dbReference>
<reference evidence="9 10" key="1">
    <citation type="submission" date="2021-02" db="EMBL/GenBank/DDBJ databases">
        <title>Alicyclobacillus curvatus sp. nov. and Alicyclobacillus mengziensis sp. nov., two acidophilic bacteria isolated from acid mine drainage.</title>
        <authorList>
            <person name="Huang Y."/>
        </authorList>
    </citation>
    <scope>NUCLEOTIDE SEQUENCE [LARGE SCALE GENOMIC DNA]</scope>
    <source>
        <strain evidence="9 10">S30H14</strain>
    </source>
</reference>
<evidence type="ECO:0000313" key="10">
    <source>
        <dbReference type="Proteomes" id="UP000663505"/>
    </source>
</evidence>
<dbReference type="GO" id="GO:0004657">
    <property type="term" value="F:proline dehydrogenase activity"/>
    <property type="evidence" value="ECO:0007669"/>
    <property type="project" value="UniProtKB-ARBA"/>
</dbReference>
<evidence type="ECO:0000256" key="7">
    <source>
        <dbReference type="NCBIfam" id="TIGR01237"/>
    </source>
</evidence>
<evidence type="ECO:0000256" key="1">
    <source>
        <dbReference type="ARBA" id="ARBA00004786"/>
    </source>
</evidence>
<dbReference type="GO" id="GO:0009898">
    <property type="term" value="C:cytoplasmic side of plasma membrane"/>
    <property type="evidence" value="ECO:0007669"/>
    <property type="project" value="TreeGrafter"/>
</dbReference>
<comment type="pathway">
    <text evidence="1">Amino-acid degradation; L-proline degradation into L-glutamate; L-glutamate from L-proline: step 2/2.</text>
</comment>
<evidence type="ECO:0000256" key="2">
    <source>
        <dbReference type="ARBA" id="ARBA00012884"/>
    </source>
</evidence>
<dbReference type="GO" id="GO:0003842">
    <property type="term" value="F:L-glutamate gamma-semialdehyde dehydrogenase activity"/>
    <property type="evidence" value="ECO:0007669"/>
    <property type="project" value="UniProtKB-UniRule"/>
</dbReference>
<evidence type="ECO:0000256" key="3">
    <source>
        <dbReference type="ARBA" id="ARBA00023002"/>
    </source>
</evidence>
<protein>
    <recommendedName>
        <fullName evidence="2 7">L-glutamate gamma-semialdehyde dehydrogenase</fullName>
        <ecNumber evidence="2 7">1.2.1.88</ecNumber>
    </recommendedName>
</protein>
<dbReference type="InterPro" id="IPR015590">
    <property type="entry name" value="Aldehyde_DH_dom"/>
</dbReference>
<dbReference type="PANTHER" id="PTHR42862:SF1">
    <property type="entry name" value="DELTA-1-PYRROLINE-5-CARBOXYLATE DEHYDROGENASE 2, ISOFORM A-RELATED"/>
    <property type="match status" value="1"/>
</dbReference>
<dbReference type="EC" id="1.2.1.88" evidence="2 7"/>
<feature type="domain" description="Aldehyde dehydrogenase" evidence="8">
    <location>
        <begin position="49"/>
        <end position="508"/>
    </location>
</feature>
<dbReference type="InterPro" id="IPR005932">
    <property type="entry name" value="RocA"/>
</dbReference>
<dbReference type="NCBIfam" id="NF002852">
    <property type="entry name" value="PRK03137.1"/>
    <property type="match status" value="1"/>
</dbReference>
<dbReference type="CDD" id="cd07124">
    <property type="entry name" value="ALDH_PutA-P5CDH-RocA"/>
    <property type="match status" value="1"/>
</dbReference>
<dbReference type="PROSITE" id="PS00070">
    <property type="entry name" value="ALDEHYDE_DEHYDR_CYS"/>
    <property type="match status" value="1"/>
</dbReference>
<dbReference type="FunFam" id="3.40.309.10:FF:000005">
    <property type="entry name" value="1-pyrroline-5-carboxylate dehydrogenase 1"/>
    <property type="match status" value="1"/>
</dbReference>